<organism evidence="6 7">
    <name type="scientific">Serratia proteamaculans</name>
    <dbReference type="NCBI Taxonomy" id="28151"/>
    <lineage>
        <taxon>Bacteria</taxon>
        <taxon>Pseudomonadati</taxon>
        <taxon>Pseudomonadota</taxon>
        <taxon>Gammaproteobacteria</taxon>
        <taxon>Enterobacterales</taxon>
        <taxon>Yersiniaceae</taxon>
        <taxon>Serratia</taxon>
    </lineage>
</organism>
<keyword evidence="2" id="KW-0238">DNA-binding</keyword>
<protein>
    <submittedName>
        <fullName evidence="6">Response regulator transcription factor</fullName>
    </submittedName>
</protein>
<dbReference type="InterPro" id="IPR000792">
    <property type="entry name" value="Tscrpt_reg_LuxR_C"/>
</dbReference>
<dbReference type="GO" id="GO:0003677">
    <property type="term" value="F:DNA binding"/>
    <property type="evidence" value="ECO:0007669"/>
    <property type="project" value="UniProtKB-KW"/>
</dbReference>
<dbReference type="PANTHER" id="PTHR44688">
    <property type="entry name" value="DNA-BINDING TRANSCRIPTIONAL ACTIVATOR DEVR_DOSR"/>
    <property type="match status" value="1"/>
</dbReference>
<dbReference type="RefSeq" id="WP_207977516.1">
    <property type="nucleotide sequence ID" value="NZ_CP068391.1"/>
</dbReference>
<dbReference type="SMART" id="SM00421">
    <property type="entry name" value="HTH_LUXR"/>
    <property type="match status" value="1"/>
</dbReference>
<feature type="domain" description="HTH luxR-type" evidence="5">
    <location>
        <begin position="133"/>
        <end position="198"/>
    </location>
</feature>
<dbReference type="Pfam" id="PF00196">
    <property type="entry name" value="GerE"/>
    <property type="match status" value="1"/>
</dbReference>
<dbReference type="CDD" id="cd06170">
    <property type="entry name" value="LuxR_C_like"/>
    <property type="match status" value="1"/>
</dbReference>
<keyword evidence="1" id="KW-0805">Transcription regulation</keyword>
<gene>
    <name evidence="6" type="ORF">JKX24_13875</name>
</gene>
<reference evidence="6 7" key="1">
    <citation type="submission" date="2021-01" db="EMBL/GenBank/DDBJ databases">
        <title>Chromosome sequence of Serratia proteamaculans strain 94 rif-r, isolated from spoiled beef.</title>
        <authorList>
            <person name="Zaytseva Y.V."/>
            <person name="Iablokov S.N."/>
            <person name="Klyukina A."/>
        </authorList>
    </citation>
    <scope>NUCLEOTIDE SEQUENCE [LARGE SCALE GENOMIC DNA]</scope>
    <source>
        <strain evidence="6 7">94 rif-r</strain>
    </source>
</reference>
<evidence type="ECO:0000313" key="6">
    <source>
        <dbReference type="EMBL" id="QQX51319.1"/>
    </source>
</evidence>
<dbReference type="PANTHER" id="PTHR44688:SF16">
    <property type="entry name" value="DNA-BINDING TRANSCRIPTIONAL ACTIVATOR DEVR_DOSR"/>
    <property type="match status" value="1"/>
</dbReference>
<dbReference type="GO" id="GO:0006355">
    <property type="term" value="P:regulation of DNA-templated transcription"/>
    <property type="evidence" value="ECO:0007669"/>
    <property type="project" value="InterPro"/>
</dbReference>
<dbReference type="Proteomes" id="UP000596176">
    <property type="component" value="Chromosome"/>
</dbReference>
<evidence type="ECO:0000259" key="5">
    <source>
        <dbReference type="PROSITE" id="PS50043"/>
    </source>
</evidence>
<dbReference type="SUPFAM" id="SSF46894">
    <property type="entry name" value="C-terminal effector domain of the bipartite response regulators"/>
    <property type="match status" value="1"/>
</dbReference>
<dbReference type="InterPro" id="IPR016032">
    <property type="entry name" value="Sig_transdc_resp-reg_C-effctor"/>
</dbReference>
<evidence type="ECO:0000256" key="1">
    <source>
        <dbReference type="ARBA" id="ARBA00023015"/>
    </source>
</evidence>
<dbReference type="Gene3D" id="1.10.10.10">
    <property type="entry name" value="Winged helix-like DNA-binding domain superfamily/Winged helix DNA-binding domain"/>
    <property type="match status" value="1"/>
</dbReference>
<name>A0A7U0RKL3_SERPR</name>
<dbReference type="PROSITE" id="PS50043">
    <property type="entry name" value="HTH_LUXR_2"/>
    <property type="match status" value="1"/>
</dbReference>
<accession>A0A7U0RKL3</accession>
<dbReference type="AlphaFoldDB" id="A0A7U0RKL3"/>
<sequence>MSSIMTIALFDKNTFFIKGLQDVLVQHFNSCGVLVRIVDIEQANEADLVFRYFSPGNLSCFCQYALPSAGRKPLYFALRQPDKRHSAAASARCVLESGVIHHDMPVSAVLQVVIAGLERQRVWSLDNRSHKRPCACQRILTLREQEIMRCMKWELGVTQIAHMLEISVKTVSNHKMSVMRKMGFRRNAELYGWLRNSARPRAE</sequence>
<evidence type="ECO:0000256" key="3">
    <source>
        <dbReference type="ARBA" id="ARBA00023159"/>
    </source>
</evidence>
<keyword evidence="3" id="KW-0010">Activator</keyword>
<dbReference type="InterPro" id="IPR036388">
    <property type="entry name" value="WH-like_DNA-bd_sf"/>
</dbReference>
<keyword evidence="4" id="KW-0804">Transcription</keyword>
<evidence type="ECO:0000313" key="7">
    <source>
        <dbReference type="Proteomes" id="UP000596176"/>
    </source>
</evidence>
<dbReference type="EMBL" id="CP068391">
    <property type="protein sequence ID" value="QQX51319.1"/>
    <property type="molecule type" value="Genomic_DNA"/>
</dbReference>
<evidence type="ECO:0000256" key="2">
    <source>
        <dbReference type="ARBA" id="ARBA00023125"/>
    </source>
</evidence>
<evidence type="ECO:0000256" key="4">
    <source>
        <dbReference type="ARBA" id="ARBA00023163"/>
    </source>
</evidence>
<proteinExistence type="predicted"/>